<evidence type="ECO:0000313" key="10">
    <source>
        <dbReference type="Proteomes" id="UP000011518"/>
    </source>
</evidence>
<name>L9KJL6_TUPCH</name>
<evidence type="ECO:0000256" key="3">
    <source>
        <dbReference type="ARBA" id="ARBA00022692"/>
    </source>
</evidence>
<dbReference type="InParanoid" id="L9KJL6"/>
<dbReference type="Pfam" id="PF01529">
    <property type="entry name" value="DHHC"/>
    <property type="match status" value="1"/>
</dbReference>
<dbReference type="Proteomes" id="UP000011518">
    <property type="component" value="Unassembled WGS sequence"/>
</dbReference>
<dbReference type="PROSITE" id="PS50216">
    <property type="entry name" value="DHHC"/>
    <property type="match status" value="1"/>
</dbReference>
<comment type="domain">
    <text evidence="7">The DHHC domain is required for palmitoyltransferase activity.</text>
</comment>
<feature type="transmembrane region" description="Helical" evidence="7">
    <location>
        <begin position="320"/>
        <end position="344"/>
    </location>
</feature>
<evidence type="ECO:0000256" key="4">
    <source>
        <dbReference type="ARBA" id="ARBA00022989"/>
    </source>
</evidence>
<dbReference type="InterPro" id="IPR039859">
    <property type="entry name" value="PFA4/ZDH16/20/ERF2-like"/>
</dbReference>
<feature type="domain" description="Palmitoyltransferase DHHC" evidence="8">
    <location>
        <begin position="277"/>
        <end position="403"/>
    </location>
</feature>
<keyword evidence="10" id="KW-1185">Reference proteome</keyword>
<evidence type="ECO:0000313" key="9">
    <source>
        <dbReference type="EMBL" id="ELW62928.1"/>
    </source>
</evidence>
<dbReference type="FunCoup" id="L9KJL6">
    <property type="interactions" value="1954"/>
</dbReference>
<reference evidence="10" key="1">
    <citation type="submission" date="2012-07" db="EMBL/GenBank/DDBJ databases">
        <title>Genome of the Chinese tree shrew, a rising model animal genetically related to primates.</title>
        <authorList>
            <person name="Zhang G."/>
            <person name="Fan Y."/>
            <person name="Yao Y."/>
            <person name="Huang Z."/>
        </authorList>
    </citation>
    <scope>NUCLEOTIDE SEQUENCE [LARGE SCALE GENOMIC DNA]</scope>
</reference>
<proteinExistence type="inferred from homology"/>
<comment type="catalytic activity">
    <reaction evidence="7">
        <text>L-cysteinyl-[protein] + hexadecanoyl-CoA = S-hexadecanoyl-L-cysteinyl-[protein] + CoA</text>
        <dbReference type="Rhea" id="RHEA:36683"/>
        <dbReference type="Rhea" id="RHEA-COMP:10131"/>
        <dbReference type="Rhea" id="RHEA-COMP:11032"/>
        <dbReference type="ChEBI" id="CHEBI:29950"/>
        <dbReference type="ChEBI" id="CHEBI:57287"/>
        <dbReference type="ChEBI" id="CHEBI:57379"/>
        <dbReference type="ChEBI" id="CHEBI:74151"/>
        <dbReference type="EC" id="2.3.1.225"/>
    </reaction>
</comment>
<dbReference type="STRING" id="246437.L9KJL6"/>
<dbReference type="AlphaFoldDB" id="L9KJL6"/>
<evidence type="ECO:0000256" key="1">
    <source>
        <dbReference type="ARBA" id="ARBA00004141"/>
    </source>
</evidence>
<dbReference type="EMBL" id="KB320797">
    <property type="protein sequence ID" value="ELW62928.1"/>
    <property type="molecule type" value="Genomic_DNA"/>
</dbReference>
<organism evidence="9 10">
    <name type="scientific">Tupaia chinensis</name>
    <name type="common">Chinese tree shrew</name>
    <name type="synonym">Tupaia belangeri chinensis</name>
    <dbReference type="NCBI Taxonomy" id="246437"/>
    <lineage>
        <taxon>Eukaryota</taxon>
        <taxon>Metazoa</taxon>
        <taxon>Chordata</taxon>
        <taxon>Craniata</taxon>
        <taxon>Vertebrata</taxon>
        <taxon>Euteleostomi</taxon>
        <taxon>Mammalia</taxon>
        <taxon>Eutheria</taxon>
        <taxon>Euarchontoglires</taxon>
        <taxon>Scandentia</taxon>
        <taxon>Tupaiidae</taxon>
        <taxon>Tupaia</taxon>
    </lineage>
</organism>
<dbReference type="PANTHER" id="PTHR12246">
    <property type="entry name" value="PALMITOYLTRANSFERASE ZDHHC16"/>
    <property type="match status" value="1"/>
</dbReference>
<feature type="transmembrane region" description="Helical" evidence="7">
    <location>
        <begin position="364"/>
        <end position="384"/>
    </location>
</feature>
<reference evidence="10" key="2">
    <citation type="journal article" date="2013" name="Nat. Commun.">
        <title>Genome of the Chinese tree shrew.</title>
        <authorList>
            <person name="Fan Y."/>
            <person name="Huang Z.Y."/>
            <person name="Cao C.C."/>
            <person name="Chen C.S."/>
            <person name="Chen Y.X."/>
            <person name="Fan D.D."/>
            <person name="He J."/>
            <person name="Hou H.L."/>
            <person name="Hu L."/>
            <person name="Hu X.T."/>
            <person name="Jiang X.T."/>
            <person name="Lai R."/>
            <person name="Lang Y.S."/>
            <person name="Liang B."/>
            <person name="Liao S.G."/>
            <person name="Mu D."/>
            <person name="Ma Y.Y."/>
            <person name="Niu Y.Y."/>
            <person name="Sun X.Q."/>
            <person name="Xia J.Q."/>
            <person name="Xiao J."/>
            <person name="Xiong Z.Q."/>
            <person name="Xu L."/>
            <person name="Yang L."/>
            <person name="Zhang Y."/>
            <person name="Zhao W."/>
            <person name="Zhao X.D."/>
            <person name="Zheng Y.T."/>
            <person name="Zhou J.M."/>
            <person name="Zhu Y.B."/>
            <person name="Zhang G.J."/>
            <person name="Wang J."/>
            <person name="Yao Y.G."/>
        </authorList>
    </citation>
    <scope>NUCLEOTIDE SEQUENCE [LARGE SCALE GENOMIC DNA]</scope>
</reference>
<dbReference type="eggNOG" id="KOG1311">
    <property type="taxonomic scope" value="Eukaryota"/>
</dbReference>
<dbReference type="GO" id="GO:0019706">
    <property type="term" value="F:protein-cysteine S-palmitoyltransferase activity"/>
    <property type="evidence" value="ECO:0007669"/>
    <property type="project" value="UniProtKB-EC"/>
</dbReference>
<feature type="transmembrane region" description="Helical" evidence="7">
    <location>
        <begin position="194"/>
        <end position="216"/>
    </location>
</feature>
<dbReference type="InterPro" id="IPR001594">
    <property type="entry name" value="Palmitoyltrfase_DHHC"/>
</dbReference>
<comment type="subcellular location">
    <subcellularLocation>
        <location evidence="1">Membrane</location>
        <topology evidence="1">Multi-pass membrane protein</topology>
    </subcellularLocation>
</comment>
<feature type="transmembrane region" description="Helical" evidence="7">
    <location>
        <begin position="222"/>
        <end position="240"/>
    </location>
</feature>
<comment type="similarity">
    <text evidence="7">Belongs to the DHHC palmitoyltransferase family.</text>
</comment>
<keyword evidence="5 7" id="KW-0472">Membrane</keyword>
<evidence type="ECO:0000259" key="8">
    <source>
        <dbReference type="Pfam" id="PF01529"/>
    </source>
</evidence>
<gene>
    <name evidence="9" type="ORF">TREES_T100001722</name>
</gene>
<accession>L9KJL6</accession>
<keyword evidence="2 7" id="KW-0808">Transferase</keyword>
<keyword evidence="3 7" id="KW-0812">Transmembrane</keyword>
<keyword evidence="6 7" id="KW-0012">Acyltransferase</keyword>
<sequence length="454" mass="50956">MSSTEYPAGTSDRPGFCFLEHNTIVNTQTRASWCTQVELPVVTCLSRALLLVAQHSSATCAAELLGCWPCGFAAGNTQERFLHFLPSLPAASPAVSWVTPELPHVGGLTECHRWLLAAMCVYSNSGAAKGRWEHAILKGAWRVRATMQPSGHRLRDVEHHPLLTENDSYDSSSSSSSEADVADRVWFVRDGCGMVCAAMTWLLVVYADFVVTFVMLLPSKDFWYSVVNGVLFNCLAVLALSSHLRTMLTDPGAVPKGNATKEYMESLQLKPGEVIYKCPKCCCIKPERAHHCSICKRCIRKMDHHCPWVNNCVGEKNQRFFVLFTMYIALSSVHALVLCGFQFISCVRGQWTECSDFSPPITVILLIFLCLEGLLFFTFTAVMFGTQIHSICNDETEIERLKSEKPTWERRLRWEGMKSVFGGPPSLLWMNPFVGFRFRRLQIRPRRGGSEFSV</sequence>
<evidence type="ECO:0000256" key="5">
    <source>
        <dbReference type="ARBA" id="ARBA00023136"/>
    </source>
</evidence>
<keyword evidence="4 7" id="KW-1133">Transmembrane helix</keyword>
<evidence type="ECO:0000256" key="7">
    <source>
        <dbReference type="RuleBase" id="RU079119"/>
    </source>
</evidence>
<evidence type="ECO:0000256" key="2">
    <source>
        <dbReference type="ARBA" id="ARBA00022679"/>
    </source>
</evidence>
<evidence type="ECO:0000256" key="6">
    <source>
        <dbReference type="ARBA" id="ARBA00023315"/>
    </source>
</evidence>
<dbReference type="EC" id="2.3.1.225" evidence="7"/>
<protein>
    <recommendedName>
        <fullName evidence="7">Palmitoyltransferase</fullName>
        <ecNumber evidence="7">2.3.1.225</ecNumber>
    </recommendedName>
</protein>
<dbReference type="GO" id="GO:0016020">
    <property type="term" value="C:membrane"/>
    <property type="evidence" value="ECO:0007669"/>
    <property type="project" value="UniProtKB-SubCell"/>
</dbReference>